<name>A0AAV5DFI9_ELECO</name>
<accession>A0AAV5DFI9</accession>
<dbReference type="PANTHER" id="PTHR36702">
    <property type="entry name" value="HOLLIDAY JUNCTION RESOLVASE"/>
    <property type="match status" value="1"/>
</dbReference>
<proteinExistence type="predicted"/>
<protein>
    <submittedName>
        <fullName evidence="2">Uncharacterized protein</fullName>
    </submittedName>
</protein>
<feature type="region of interest" description="Disordered" evidence="1">
    <location>
        <begin position="121"/>
        <end position="168"/>
    </location>
</feature>
<dbReference type="EMBL" id="BQKI01000015">
    <property type="protein sequence ID" value="GJN09109.1"/>
    <property type="molecule type" value="Genomic_DNA"/>
</dbReference>
<dbReference type="PANTHER" id="PTHR36702:SF1">
    <property type="entry name" value="HOLLIDAY JUNCTION RESOLVASE"/>
    <property type="match status" value="1"/>
</dbReference>
<evidence type="ECO:0000313" key="2">
    <source>
        <dbReference type="EMBL" id="GJN09109.1"/>
    </source>
</evidence>
<keyword evidence="3" id="KW-1185">Reference proteome</keyword>
<reference evidence="2" key="1">
    <citation type="journal article" date="2018" name="DNA Res.">
        <title>Multiple hybrid de novo genome assembly of finger millet, an orphan allotetraploid crop.</title>
        <authorList>
            <person name="Hatakeyama M."/>
            <person name="Aluri S."/>
            <person name="Balachadran M.T."/>
            <person name="Sivarajan S.R."/>
            <person name="Patrignani A."/>
            <person name="Gruter S."/>
            <person name="Poveda L."/>
            <person name="Shimizu-Inatsugi R."/>
            <person name="Baeten J."/>
            <person name="Francoijs K.J."/>
            <person name="Nataraja K.N."/>
            <person name="Reddy Y.A.N."/>
            <person name="Phadnis S."/>
            <person name="Ravikumar R.L."/>
            <person name="Schlapbach R."/>
            <person name="Sreeman S.M."/>
            <person name="Shimizu K.K."/>
        </authorList>
    </citation>
    <scope>NUCLEOTIDE SEQUENCE</scope>
</reference>
<reference evidence="2" key="2">
    <citation type="submission" date="2021-12" db="EMBL/GenBank/DDBJ databases">
        <title>Resequencing data analysis of finger millet.</title>
        <authorList>
            <person name="Hatakeyama M."/>
            <person name="Aluri S."/>
            <person name="Balachadran M.T."/>
            <person name="Sivarajan S.R."/>
            <person name="Poveda L."/>
            <person name="Shimizu-Inatsugi R."/>
            <person name="Schlapbach R."/>
            <person name="Sreeman S.M."/>
            <person name="Shimizu K.K."/>
        </authorList>
    </citation>
    <scope>NUCLEOTIDE SEQUENCE</scope>
</reference>
<gene>
    <name evidence="2" type="primary">ga27084</name>
    <name evidence="2" type="ORF">PR202_ga27084</name>
</gene>
<feature type="compositionally biased region" description="Basic and acidic residues" evidence="1">
    <location>
        <begin position="149"/>
        <end position="168"/>
    </location>
</feature>
<organism evidence="2 3">
    <name type="scientific">Eleusine coracana subsp. coracana</name>
    <dbReference type="NCBI Taxonomy" id="191504"/>
    <lineage>
        <taxon>Eukaryota</taxon>
        <taxon>Viridiplantae</taxon>
        <taxon>Streptophyta</taxon>
        <taxon>Embryophyta</taxon>
        <taxon>Tracheophyta</taxon>
        <taxon>Spermatophyta</taxon>
        <taxon>Magnoliopsida</taxon>
        <taxon>Liliopsida</taxon>
        <taxon>Poales</taxon>
        <taxon>Poaceae</taxon>
        <taxon>PACMAD clade</taxon>
        <taxon>Chloridoideae</taxon>
        <taxon>Cynodonteae</taxon>
        <taxon>Eleusininae</taxon>
        <taxon>Eleusine</taxon>
    </lineage>
</organism>
<comment type="caution">
    <text evidence="2">The sequence shown here is derived from an EMBL/GenBank/DDBJ whole genome shotgun (WGS) entry which is preliminary data.</text>
</comment>
<evidence type="ECO:0000313" key="3">
    <source>
        <dbReference type="Proteomes" id="UP001054889"/>
    </source>
</evidence>
<evidence type="ECO:0000256" key="1">
    <source>
        <dbReference type="SAM" id="MobiDB-lite"/>
    </source>
</evidence>
<sequence>MPDWWRRGAVLEHRTALINRLEHSFSYSADDLRPVLDSVIVSWDDTGCSGISHFMLHKSVLQVALKRSHIDITDYLGQFLTLGAKQFKQNLLLVYLYQASLWCRKHLLWSVESIDESEDAQEEEHSRLFPCSMPEQVAEEEDGDAGPGAERERPREEQGEPWRRLLPL</sequence>
<dbReference type="Proteomes" id="UP001054889">
    <property type="component" value="Unassembled WGS sequence"/>
</dbReference>
<dbReference type="AlphaFoldDB" id="A0AAV5DFI9"/>